<name>A0A3D8VLV1_9BACI</name>
<gene>
    <name evidence="2" type="ORF">DXT76_13115</name>
</gene>
<evidence type="ECO:0000313" key="2">
    <source>
        <dbReference type="EMBL" id="RDY70386.1"/>
    </source>
</evidence>
<dbReference type="RefSeq" id="WP_115894433.1">
    <property type="nucleotide sequence ID" value="NZ_QTLC01000047.1"/>
</dbReference>
<evidence type="ECO:0000313" key="3">
    <source>
        <dbReference type="Proteomes" id="UP000257032"/>
    </source>
</evidence>
<reference evidence="2 3" key="1">
    <citation type="submission" date="2018-08" db="EMBL/GenBank/DDBJ databases">
        <title>Genome sequence of strict halophilic Halobacillus trueperi SS1 isolated from Lunsu, a salty water body of North West Himalayas.</title>
        <authorList>
            <person name="Gupta S."/>
            <person name="Sharma P."/>
            <person name="Dev K."/>
            <person name="Baumler D."/>
            <person name="Sourirajan A."/>
        </authorList>
    </citation>
    <scope>NUCLEOTIDE SEQUENCE [LARGE SCALE GENOMIC DNA]</scope>
    <source>
        <strain evidence="2 3">SS1</strain>
    </source>
</reference>
<organism evidence="2 3">
    <name type="scientific">Halobacillus trueperi</name>
    <dbReference type="NCBI Taxonomy" id="156205"/>
    <lineage>
        <taxon>Bacteria</taxon>
        <taxon>Bacillati</taxon>
        <taxon>Bacillota</taxon>
        <taxon>Bacilli</taxon>
        <taxon>Bacillales</taxon>
        <taxon>Bacillaceae</taxon>
        <taxon>Halobacillus</taxon>
    </lineage>
</organism>
<proteinExistence type="predicted"/>
<evidence type="ECO:0000259" key="1">
    <source>
        <dbReference type="Pfam" id="PF26308"/>
    </source>
</evidence>
<dbReference type="Proteomes" id="UP000257032">
    <property type="component" value="Unassembled WGS sequence"/>
</dbReference>
<protein>
    <recommendedName>
        <fullName evidence="1">YopA central domain-containing protein</fullName>
    </recommendedName>
</protein>
<sequence>MVVIYAIDSKFLLIGEKHTVYKGVFKLQIDGQFIEVDGKIEYTFKPFPKITYEGAAAEVVSYMGNNNTISLIVPEMNTHLVTLDEIKNHKYVKGVIAGYIEDENNEKFDSYVLHVVNFDKFIGELIEKNNFSYSGGVKLQESGWNIDIQMRHDYKSNETFKALKETNGYDITHLIEIKKTDGSLFGKNEIIELEEILVWILCMCSGRHVGFPVRMGIRNKEIIYEIFSTPLITRYKSRSNWFPRQKGDIAIKELFYAFYHLFQDEFVKENLREIIHWYVEALNSNFIDNSTIISQIGLEKLAYILLTQQHPQIISNNKYKKNGLKTNLRFILDKVGVDTTLGESHNPLDENFGNGPEALVDFRNHIAHPKRDEVINSYEIYDRYQIRNLGVYYLEILLLYFVNYQRVYSNRLKFPSPGGEYERVPWMEGS</sequence>
<dbReference type="InterPro" id="IPR058684">
    <property type="entry name" value="YopA_M"/>
</dbReference>
<dbReference type="EMBL" id="QTLC01000047">
    <property type="protein sequence ID" value="RDY70386.1"/>
    <property type="molecule type" value="Genomic_DNA"/>
</dbReference>
<dbReference type="AlphaFoldDB" id="A0A3D8VLV1"/>
<dbReference type="Pfam" id="PF26308">
    <property type="entry name" value="YopA_M"/>
    <property type="match status" value="1"/>
</dbReference>
<accession>A0A3D8VLV1</accession>
<feature type="domain" description="YopA central" evidence="1">
    <location>
        <begin position="105"/>
        <end position="237"/>
    </location>
</feature>
<comment type="caution">
    <text evidence="2">The sequence shown here is derived from an EMBL/GenBank/DDBJ whole genome shotgun (WGS) entry which is preliminary data.</text>
</comment>